<dbReference type="STRING" id="1202724.AM493_08130"/>
<dbReference type="Pfam" id="PF00271">
    <property type="entry name" value="Helicase_C"/>
    <property type="match status" value="1"/>
</dbReference>
<dbReference type="GO" id="GO:0008270">
    <property type="term" value="F:zinc ion binding"/>
    <property type="evidence" value="ECO:0007669"/>
    <property type="project" value="UniProtKB-UniRule"/>
</dbReference>
<dbReference type="CDD" id="cd17929">
    <property type="entry name" value="DEXHc_priA"/>
    <property type="match status" value="1"/>
</dbReference>
<dbReference type="PANTHER" id="PTHR30580">
    <property type="entry name" value="PRIMOSOMAL PROTEIN N"/>
    <property type="match status" value="1"/>
</dbReference>
<evidence type="ECO:0000256" key="11">
    <source>
        <dbReference type="ARBA" id="ARBA00048988"/>
    </source>
</evidence>
<keyword evidence="3 12" id="KW-0479">Metal-binding</keyword>
<comment type="catalytic activity">
    <reaction evidence="11 12">
        <text>ATP + H2O = ADP + phosphate + H(+)</text>
        <dbReference type="Rhea" id="RHEA:13065"/>
        <dbReference type="ChEBI" id="CHEBI:15377"/>
        <dbReference type="ChEBI" id="CHEBI:15378"/>
        <dbReference type="ChEBI" id="CHEBI:30616"/>
        <dbReference type="ChEBI" id="CHEBI:43474"/>
        <dbReference type="ChEBI" id="CHEBI:456216"/>
        <dbReference type="EC" id="5.6.2.4"/>
    </reaction>
</comment>
<dbReference type="PATRIC" id="fig|1202724.3.peg.1689"/>
<dbReference type="GO" id="GO:0016887">
    <property type="term" value="F:ATP hydrolysis activity"/>
    <property type="evidence" value="ECO:0007669"/>
    <property type="project" value="RHEA"/>
</dbReference>
<comment type="cofactor">
    <cofactor evidence="12">
        <name>Zn(2+)</name>
        <dbReference type="ChEBI" id="CHEBI:29105"/>
    </cofactor>
    <text evidence="12">Binds 2 zinc ions per subunit.</text>
</comment>
<accession>A0A0N0RQL9</accession>
<keyword evidence="8 12" id="KW-0067">ATP-binding</keyword>
<feature type="domain" description="Helicase C-terminal" evidence="14">
    <location>
        <begin position="545"/>
        <end position="710"/>
    </location>
</feature>
<dbReference type="SMART" id="SM00487">
    <property type="entry name" value="DEXDc"/>
    <property type="match status" value="1"/>
</dbReference>
<dbReference type="GO" id="GO:0006269">
    <property type="term" value="P:DNA replication, synthesis of primer"/>
    <property type="evidence" value="ECO:0007669"/>
    <property type="project" value="UniProtKB-KW"/>
</dbReference>
<dbReference type="InterPro" id="IPR011545">
    <property type="entry name" value="DEAD/DEAH_box_helicase_dom"/>
</dbReference>
<evidence type="ECO:0000256" key="6">
    <source>
        <dbReference type="ARBA" id="ARBA00022806"/>
    </source>
</evidence>
<dbReference type="GO" id="GO:0005524">
    <property type="term" value="F:ATP binding"/>
    <property type="evidence" value="ECO:0007669"/>
    <property type="project" value="UniProtKB-UniRule"/>
</dbReference>
<gene>
    <name evidence="12" type="primary">priA</name>
    <name evidence="15" type="ORF">AM493_08130</name>
</gene>
<dbReference type="CDD" id="cd18804">
    <property type="entry name" value="SF2_C_priA"/>
    <property type="match status" value="1"/>
</dbReference>
<dbReference type="Proteomes" id="UP000037755">
    <property type="component" value="Unassembled WGS sequence"/>
</dbReference>
<dbReference type="InterPro" id="IPR001650">
    <property type="entry name" value="Helicase_C-like"/>
</dbReference>
<reference evidence="15 16" key="1">
    <citation type="submission" date="2015-08" db="EMBL/GenBank/DDBJ databases">
        <title>Whole genome sequence of Flavobacterium akiainvivens IK-1T, from decaying Wikstroemia oahuensis, an endemic Hawaiian shrub.</title>
        <authorList>
            <person name="Wan X."/>
            <person name="Hou S."/>
            <person name="Saito J."/>
            <person name="Donachie S."/>
        </authorList>
    </citation>
    <scope>NUCLEOTIDE SEQUENCE [LARGE SCALE GENOMIC DNA]</scope>
    <source>
        <strain evidence="15 16">IK-1</strain>
    </source>
</reference>
<dbReference type="HAMAP" id="MF_00983">
    <property type="entry name" value="PriA"/>
    <property type="match status" value="1"/>
</dbReference>
<dbReference type="Gene3D" id="3.40.1440.60">
    <property type="entry name" value="PriA, 3(prime) DNA-binding domain"/>
    <property type="match status" value="1"/>
</dbReference>
<feature type="binding site" evidence="12">
    <location>
        <position position="564"/>
    </location>
    <ligand>
        <name>Zn(2+)</name>
        <dbReference type="ChEBI" id="CHEBI:29105"/>
        <label>1</label>
    </ligand>
</feature>
<evidence type="ECO:0000256" key="8">
    <source>
        <dbReference type="ARBA" id="ARBA00022840"/>
    </source>
</evidence>
<dbReference type="AlphaFoldDB" id="A0A0N0RQL9"/>
<name>A0A0N0RQL9_9FLAO</name>
<keyword evidence="2 12" id="KW-0235">DNA replication</keyword>
<proteinExistence type="inferred from homology"/>
<dbReference type="PROSITE" id="PS51192">
    <property type="entry name" value="HELICASE_ATP_BIND_1"/>
    <property type="match status" value="1"/>
</dbReference>
<dbReference type="InterPro" id="IPR040498">
    <property type="entry name" value="PriA_CRR"/>
</dbReference>
<dbReference type="InterPro" id="IPR027417">
    <property type="entry name" value="P-loop_NTPase"/>
</dbReference>
<dbReference type="Gene3D" id="3.40.50.300">
    <property type="entry name" value="P-loop containing nucleotide triphosphate hydrolases"/>
    <property type="match status" value="2"/>
</dbReference>
<sequence length="814" mass="93405">MPYFIQVILPLSVPKTFTYAINEAEYHFLNPGMRVAVPFGKNKIYTGLVLQLHQNPPQLYEAKEIHQILDDYPIVTETQLKHWQWVAGYYMCTLGEVYKSAIPTGYLLESETIITMRPGFTDGMELSDEEFMVFEALQQQSALKVGEVSAILNKKTILPVLGKMLAKSAIQLQEEVNEKYKPKTVRYIRLQEEFLKEEQLGELLQLLSRAEKQREAVLLYFQLFAKEKKPVSVKKLTEAGATAAVIKSLIEKDIFEEYHLEEDRVRFHKKDDADFSLSDKQNEAFEGIKSSFDQFPVTLFHGVTSSGKTEIYIRLIEGYIASGKQVLYLLPEIALTTQLVGRLTAYFGNQVAVFHSKYTNNERIETWQQVLQASEKAKVVIGARSALFLPFQDLGLIVIDEEHEQTFKQQDPAPRYHARDAAVVLANYHGAKVLLGSATPSIESYTNVNSGKYGYVALKERFGKVLPPEIVLVDVKDKYKRKQMTGHFSDTLTEAIAETLANGRQVILFQNRRGFSPWVECMSCGHVPQCPQCDVSLTYYKYKNQLRCHYCAYHIANPTHCHHCHSTDISTKGFGTEQIEQELKVLFPAKNSWRMDQDTTRGKHGYEKIIDAFKNREIDILIGTQMLAKGLHFDNVGLVGILNADNMLYQPDFRAFERAYQLMVQVAGRAGRKEVRGMVMIQTYNPHHNIIRQVTDNDYEGMYREQLYERHNFKYPPYHRMVRIVLKHKDYEKLKDGAMWLYNVMAQNLNVPVLGPEEPAISRIRNEYIRAIMVKIPLGQALGKTKQSIQKMLDSLDAIPQYRAIKVTVNVDPY</sequence>
<dbReference type="RefSeq" id="WP_054407453.1">
    <property type="nucleotide sequence ID" value="NZ_FOYA01000007.1"/>
</dbReference>
<evidence type="ECO:0000256" key="12">
    <source>
        <dbReference type="HAMAP-Rule" id="MF_00983"/>
    </source>
</evidence>
<dbReference type="EMBL" id="LIYD01000005">
    <property type="protein sequence ID" value="KOS06006.1"/>
    <property type="molecule type" value="Genomic_DNA"/>
</dbReference>
<evidence type="ECO:0000313" key="16">
    <source>
        <dbReference type="Proteomes" id="UP000037755"/>
    </source>
</evidence>
<dbReference type="PROSITE" id="PS51194">
    <property type="entry name" value="HELICASE_CTER"/>
    <property type="match status" value="1"/>
</dbReference>
<dbReference type="FunFam" id="3.40.1440.60:FF:000001">
    <property type="entry name" value="Primosomal protein N"/>
    <property type="match status" value="1"/>
</dbReference>
<organism evidence="15 16">
    <name type="scientific">Flavobacterium akiainvivens</name>
    <dbReference type="NCBI Taxonomy" id="1202724"/>
    <lineage>
        <taxon>Bacteria</taxon>
        <taxon>Pseudomonadati</taxon>
        <taxon>Bacteroidota</taxon>
        <taxon>Flavobacteriia</taxon>
        <taxon>Flavobacteriales</taxon>
        <taxon>Flavobacteriaceae</taxon>
        <taxon>Flavobacterium</taxon>
    </lineage>
</organism>
<dbReference type="EC" id="5.6.2.4" evidence="12"/>
<dbReference type="GO" id="GO:0006310">
    <property type="term" value="P:DNA recombination"/>
    <property type="evidence" value="ECO:0007669"/>
    <property type="project" value="InterPro"/>
</dbReference>
<evidence type="ECO:0000313" key="15">
    <source>
        <dbReference type="EMBL" id="KOS06006.1"/>
    </source>
</evidence>
<feature type="binding site" evidence="12">
    <location>
        <position position="524"/>
    </location>
    <ligand>
        <name>Zn(2+)</name>
        <dbReference type="ChEBI" id="CHEBI:29105"/>
        <label>1</label>
    </ligand>
</feature>
<protein>
    <recommendedName>
        <fullName evidence="12">Replication restart protein PriA</fullName>
    </recommendedName>
    <alternativeName>
        <fullName evidence="12">ATP-dependent DNA helicase PriA</fullName>
        <ecNumber evidence="12">5.6.2.4</ecNumber>
    </alternativeName>
    <alternativeName>
        <fullName evidence="12">DNA 3'-5' helicase PriA</fullName>
    </alternativeName>
</protein>
<evidence type="ECO:0000256" key="3">
    <source>
        <dbReference type="ARBA" id="ARBA00022723"/>
    </source>
</evidence>
<dbReference type="Pfam" id="PF17764">
    <property type="entry name" value="PriA_3primeBD"/>
    <property type="match status" value="1"/>
</dbReference>
<comment type="function">
    <text evidence="12">Initiates the restart of stalled replication forks, which reloads the replicative helicase on sites other than the origin of replication. Recognizes and binds to abandoned replication forks and remodels them to uncover a helicase loading site. Promotes assembly of the primosome at these replication forks.</text>
</comment>
<dbReference type="InterPro" id="IPR041222">
    <property type="entry name" value="PriA_3primeBD"/>
</dbReference>
<comment type="similarity">
    <text evidence="12">Belongs to the helicase family. PriA subfamily.</text>
</comment>
<dbReference type="FunFam" id="3.40.50.300:FF:000489">
    <property type="entry name" value="Primosome assembly protein PriA"/>
    <property type="match status" value="1"/>
</dbReference>
<dbReference type="GO" id="GO:0006302">
    <property type="term" value="P:double-strand break repair"/>
    <property type="evidence" value="ECO:0007669"/>
    <property type="project" value="InterPro"/>
</dbReference>
<evidence type="ECO:0000256" key="5">
    <source>
        <dbReference type="ARBA" id="ARBA00022801"/>
    </source>
</evidence>
<dbReference type="Pfam" id="PF18319">
    <property type="entry name" value="Zn_ribbon_PriA"/>
    <property type="match status" value="1"/>
</dbReference>
<dbReference type="InterPro" id="IPR014001">
    <property type="entry name" value="Helicase_ATP-bd"/>
</dbReference>
<feature type="binding site" evidence="12">
    <location>
        <position position="548"/>
    </location>
    <ligand>
        <name>Zn(2+)</name>
        <dbReference type="ChEBI" id="CHEBI:29105"/>
        <label>2</label>
    </ligand>
</feature>
<keyword evidence="16" id="KW-1185">Reference proteome</keyword>
<dbReference type="GO" id="GO:0043138">
    <property type="term" value="F:3'-5' DNA helicase activity"/>
    <property type="evidence" value="ECO:0007669"/>
    <property type="project" value="UniProtKB-EC"/>
</dbReference>
<keyword evidence="9 12" id="KW-0238">DNA-binding</keyword>
<evidence type="ECO:0000256" key="7">
    <source>
        <dbReference type="ARBA" id="ARBA00022833"/>
    </source>
</evidence>
<dbReference type="InterPro" id="IPR041236">
    <property type="entry name" value="PriA_C"/>
</dbReference>
<evidence type="ECO:0000259" key="14">
    <source>
        <dbReference type="PROSITE" id="PS51194"/>
    </source>
</evidence>
<keyword evidence="5 12" id="KW-0378">Hydrolase</keyword>
<dbReference type="SUPFAM" id="SSF52540">
    <property type="entry name" value="P-loop containing nucleoside triphosphate hydrolases"/>
    <property type="match status" value="1"/>
</dbReference>
<comment type="subunit">
    <text evidence="12">Component of the replication restart primosome.</text>
</comment>
<dbReference type="NCBIfam" id="TIGR00595">
    <property type="entry name" value="priA"/>
    <property type="match status" value="1"/>
</dbReference>
<evidence type="ECO:0000256" key="1">
    <source>
        <dbReference type="ARBA" id="ARBA00022515"/>
    </source>
</evidence>
<dbReference type="OrthoDB" id="9759544at2"/>
<comment type="caution">
    <text evidence="15">The sequence shown here is derived from an EMBL/GenBank/DDBJ whole genome shotgun (WGS) entry which is preliminary data.</text>
</comment>
<keyword evidence="4 12" id="KW-0547">Nucleotide-binding</keyword>
<comment type="catalytic activity">
    <reaction evidence="12">
        <text>Couples ATP hydrolysis with the unwinding of duplex DNA by translocating in the 3'-5' direction.</text>
        <dbReference type="EC" id="5.6.2.4"/>
    </reaction>
</comment>
<dbReference type="SMART" id="SM00490">
    <property type="entry name" value="HELICc"/>
    <property type="match status" value="1"/>
</dbReference>
<evidence type="ECO:0000256" key="9">
    <source>
        <dbReference type="ARBA" id="ARBA00023125"/>
    </source>
</evidence>
<dbReference type="Pfam" id="PF00270">
    <property type="entry name" value="DEAD"/>
    <property type="match status" value="1"/>
</dbReference>
<evidence type="ECO:0000256" key="4">
    <source>
        <dbReference type="ARBA" id="ARBA00022741"/>
    </source>
</evidence>
<dbReference type="GO" id="GO:0006270">
    <property type="term" value="P:DNA replication initiation"/>
    <property type="evidence" value="ECO:0007669"/>
    <property type="project" value="TreeGrafter"/>
</dbReference>
<dbReference type="PANTHER" id="PTHR30580:SF0">
    <property type="entry name" value="PRIMOSOMAL PROTEIN N"/>
    <property type="match status" value="1"/>
</dbReference>
<dbReference type="GO" id="GO:1990077">
    <property type="term" value="C:primosome complex"/>
    <property type="evidence" value="ECO:0007669"/>
    <property type="project" value="UniProtKB-UniRule"/>
</dbReference>
<evidence type="ECO:0000256" key="2">
    <source>
        <dbReference type="ARBA" id="ARBA00022705"/>
    </source>
</evidence>
<feature type="binding site" evidence="12">
    <location>
        <position position="551"/>
    </location>
    <ligand>
        <name>Zn(2+)</name>
        <dbReference type="ChEBI" id="CHEBI:29105"/>
        <label>2</label>
    </ligand>
</feature>
<dbReference type="Pfam" id="PF18074">
    <property type="entry name" value="PriA_C"/>
    <property type="match status" value="1"/>
</dbReference>
<feature type="binding site" evidence="12">
    <location>
        <position position="530"/>
    </location>
    <ligand>
        <name>Zn(2+)</name>
        <dbReference type="ChEBI" id="CHEBI:29105"/>
        <label>2</label>
    </ligand>
</feature>
<feature type="domain" description="Helicase ATP-binding" evidence="13">
    <location>
        <begin position="289"/>
        <end position="458"/>
    </location>
</feature>
<evidence type="ECO:0000259" key="13">
    <source>
        <dbReference type="PROSITE" id="PS51192"/>
    </source>
</evidence>
<dbReference type="InterPro" id="IPR042115">
    <property type="entry name" value="PriA_3primeBD_sf"/>
</dbReference>
<keyword evidence="1 12" id="KW-0639">Primosome</keyword>
<keyword evidence="10 12" id="KW-0413">Isomerase</keyword>
<evidence type="ECO:0000256" key="10">
    <source>
        <dbReference type="ARBA" id="ARBA00023235"/>
    </source>
</evidence>
<dbReference type="InterPro" id="IPR005259">
    <property type="entry name" value="PriA"/>
</dbReference>
<keyword evidence="6 12" id="KW-0347">Helicase</keyword>
<dbReference type="GO" id="GO:0003677">
    <property type="term" value="F:DNA binding"/>
    <property type="evidence" value="ECO:0007669"/>
    <property type="project" value="UniProtKB-UniRule"/>
</dbReference>
<feature type="binding site" evidence="12">
    <location>
        <position position="521"/>
    </location>
    <ligand>
        <name>Zn(2+)</name>
        <dbReference type="ChEBI" id="CHEBI:29105"/>
        <label>1</label>
    </ligand>
</feature>
<feature type="binding site" evidence="12">
    <location>
        <position position="561"/>
    </location>
    <ligand>
        <name>Zn(2+)</name>
        <dbReference type="ChEBI" id="CHEBI:29105"/>
        <label>1</label>
    </ligand>
</feature>
<keyword evidence="7 12" id="KW-0862">Zinc</keyword>
<feature type="binding site" evidence="12">
    <location>
        <position position="533"/>
    </location>
    <ligand>
        <name>Zn(2+)</name>
        <dbReference type="ChEBI" id="CHEBI:29105"/>
        <label>2</label>
    </ligand>
</feature>